<organism evidence="1">
    <name type="scientific">Oryza brachyantha</name>
    <name type="common">malo sina</name>
    <dbReference type="NCBI Taxonomy" id="4533"/>
    <lineage>
        <taxon>Eukaryota</taxon>
        <taxon>Viridiplantae</taxon>
        <taxon>Streptophyta</taxon>
        <taxon>Embryophyta</taxon>
        <taxon>Tracheophyta</taxon>
        <taxon>Spermatophyta</taxon>
        <taxon>Magnoliopsida</taxon>
        <taxon>Liliopsida</taxon>
        <taxon>Poales</taxon>
        <taxon>Poaceae</taxon>
        <taxon>BOP clade</taxon>
        <taxon>Oryzoideae</taxon>
        <taxon>Oryzeae</taxon>
        <taxon>Oryzinae</taxon>
        <taxon>Oryza</taxon>
    </lineage>
</organism>
<dbReference type="Proteomes" id="UP000006038">
    <property type="component" value="Unassembled WGS sequence"/>
</dbReference>
<dbReference type="HOGENOM" id="CLU_1557663_0_0_1"/>
<dbReference type="EnsemblPlants" id="OB02G35270.1">
    <property type="protein sequence ID" value="OB02G35270.1"/>
    <property type="gene ID" value="OB02G35270"/>
</dbReference>
<reference evidence="1" key="1">
    <citation type="submission" date="2013-04" db="UniProtKB">
        <authorList>
            <consortium name="EnsemblPlants"/>
        </authorList>
    </citation>
    <scope>IDENTIFICATION</scope>
</reference>
<evidence type="ECO:0000313" key="2">
    <source>
        <dbReference type="Proteomes" id="UP000006038"/>
    </source>
</evidence>
<sequence length="172" mass="19293">MEKPGLMDTASSSAFVNHAAKPSRMCWYECTSRCLPEDVMLPGRNDMCQLHSPLSSIMRAATRGFRRTKYMRSGSGSSSGSAPDDASAWPVAEARGWWWWSGLSGGDDGDRWLPTLEDWANVVRMEMIKMVAHKATSTTPTDVIATDGWITVRRTMLYISDRRKQETFALHI</sequence>
<evidence type="ECO:0000313" key="1">
    <source>
        <dbReference type="EnsemblPlants" id="OB02G35270.1"/>
    </source>
</evidence>
<accession>J3LFW0</accession>
<name>J3LFW0_ORYBR</name>
<proteinExistence type="predicted"/>
<dbReference type="Gramene" id="OB02G35270.1">
    <property type="protein sequence ID" value="OB02G35270.1"/>
    <property type="gene ID" value="OB02G35270"/>
</dbReference>
<dbReference type="AlphaFoldDB" id="J3LFW0"/>
<keyword evidence="2" id="KW-1185">Reference proteome</keyword>
<protein>
    <submittedName>
        <fullName evidence="1">Uncharacterized protein</fullName>
    </submittedName>
</protein>